<organism evidence="3 4">
    <name type="scientific">Paenibacillus graminis</name>
    <dbReference type="NCBI Taxonomy" id="189425"/>
    <lineage>
        <taxon>Bacteria</taxon>
        <taxon>Bacillati</taxon>
        <taxon>Bacillota</taxon>
        <taxon>Bacilli</taxon>
        <taxon>Bacillales</taxon>
        <taxon>Paenibacillaceae</taxon>
        <taxon>Paenibacillus</taxon>
    </lineage>
</organism>
<feature type="domain" description="NAD-dependent epimerase/dehydratase" evidence="2">
    <location>
        <begin position="6"/>
        <end position="235"/>
    </location>
</feature>
<dbReference type="AlphaFoldDB" id="A0A089MH27"/>
<evidence type="ECO:0000256" key="1">
    <source>
        <dbReference type="ARBA" id="ARBA00007637"/>
    </source>
</evidence>
<dbReference type="OrthoDB" id="9779041at2"/>
<keyword evidence="4" id="KW-1185">Reference proteome</keyword>
<dbReference type="EMBL" id="CP009287">
    <property type="protein sequence ID" value="AIQ70798.1"/>
    <property type="molecule type" value="Genomic_DNA"/>
</dbReference>
<dbReference type="InterPro" id="IPR036291">
    <property type="entry name" value="NAD(P)-bd_dom_sf"/>
</dbReference>
<comment type="similarity">
    <text evidence="1">Belongs to the NAD(P)-dependent epimerase/dehydratase family.</text>
</comment>
<proteinExistence type="inferred from homology"/>
<dbReference type="PANTHER" id="PTHR43000">
    <property type="entry name" value="DTDP-D-GLUCOSE 4,6-DEHYDRATASE-RELATED"/>
    <property type="match status" value="1"/>
</dbReference>
<dbReference type="eggNOG" id="COG0451">
    <property type="taxonomic scope" value="Bacteria"/>
</dbReference>
<gene>
    <name evidence="3" type="ORF">PGRAT_26610</name>
</gene>
<reference evidence="3 4" key="1">
    <citation type="submission" date="2014-08" db="EMBL/GenBank/DDBJ databases">
        <title>Comparative genomics of the Paenibacillus odorifer group.</title>
        <authorList>
            <person name="den Bakker H.C."/>
            <person name="Tsai Y.-C."/>
            <person name="Martin N."/>
            <person name="Korlach J."/>
            <person name="Wiedmann M."/>
        </authorList>
    </citation>
    <scope>NUCLEOTIDE SEQUENCE [LARGE SCALE GENOMIC DNA]</scope>
    <source>
        <strain evidence="3 4">DSM 15220</strain>
    </source>
</reference>
<dbReference type="KEGG" id="pgm:PGRAT_26610"/>
<dbReference type="Gene3D" id="3.40.50.720">
    <property type="entry name" value="NAD(P)-binding Rossmann-like Domain"/>
    <property type="match status" value="1"/>
</dbReference>
<dbReference type="SUPFAM" id="SSF51735">
    <property type="entry name" value="NAD(P)-binding Rossmann-fold domains"/>
    <property type="match status" value="1"/>
</dbReference>
<evidence type="ECO:0000313" key="3">
    <source>
        <dbReference type="EMBL" id="AIQ70798.1"/>
    </source>
</evidence>
<evidence type="ECO:0000313" key="4">
    <source>
        <dbReference type="Proteomes" id="UP000029500"/>
    </source>
</evidence>
<evidence type="ECO:0000259" key="2">
    <source>
        <dbReference type="Pfam" id="PF01370"/>
    </source>
</evidence>
<accession>A0A089MH27</accession>
<sequence length="333" mass="35573">MRARRILITGASGFTGRHAVAYFHAAGAEVTAVIRSAAAASGIFPAGVKRQICDLSDRRAVNSMIEEVEPEEVLHLAGKNSVPESWQDPLLYMETNVMSTLYLLEGLRTRPARRILVAGSRLKFKPGLAGGPPHPYSLSKTLEELVSLAWCTLFKQPVLLAEPCNLIGPGPSTGFCSLLAQHIVRSEAAAGTSETLPPFRLSSRFALRDFLDVRDAVRAYDYILRSGEPGKIYRIDSGTQRGLGAVAGQLLAHAAAPVAMDWGPVDAGDEQEPAPSAAAVPAVLSSALVNQEELSASPEDNAARLGWSPLIELSRSLADIVDYYRASREGGAS</sequence>
<dbReference type="HOGENOM" id="CLU_007383_1_7_9"/>
<dbReference type="Proteomes" id="UP000029500">
    <property type="component" value="Chromosome"/>
</dbReference>
<dbReference type="Pfam" id="PF01370">
    <property type="entry name" value="Epimerase"/>
    <property type="match status" value="1"/>
</dbReference>
<dbReference type="InterPro" id="IPR001509">
    <property type="entry name" value="Epimerase_deHydtase"/>
</dbReference>
<dbReference type="STRING" id="189425.PGRAT_26610"/>
<dbReference type="RefSeq" id="WP_036706122.1">
    <property type="nucleotide sequence ID" value="NZ_CP009287.1"/>
</dbReference>
<name>A0A089MH27_9BACL</name>
<protein>
    <recommendedName>
        <fullName evidence="2">NAD-dependent epimerase/dehydratase domain-containing protein</fullName>
    </recommendedName>
</protein>